<dbReference type="Gene3D" id="1.10.10.60">
    <property type="entry name" value="Homeodomain-like"/>
    <property type="match status" value="1"/>
</dbReference>
<dbReference type="PROSITE" id="PS00041">
    <property type="entry name" value="HTH_ARAC_FAMILY_1"/>
    <property type="match status" value="1"/>
</dbReference>
<dbReference type="AlphaFoldDB" id="A0A975S058"/>
<dbReference type="InterPro" id="IPR018062">
    <property type="entry name" value="HTH_AraC-typ_CS"/>
</dbReference>
<feature type="domain" description="HTH araC/xylS-type" evidence="4">
    <location>
        <begin position="213"/>
        <end position="314"/>
    </location>
</feature>
<evidence type="ECO:0000256" key="1">
    <source>
        <dbReference type="ARBA" id="ARBA00023015"/>
    </source>
</evidence>
<dbReference type="GO" id="GO:0043565">
    <property type="term" value="F:sequence-specific DNA binding"/>
    <property type="evidence" value="ECO:0007669"/>
    <property type="project" value="InterPro"/>
</dbReference>
<dbReference type="KEGG" id="gfu:KM031_10280"/>
<keyword evidence="3" id="KW-0804">Transcription</keyword>
<reference evidence="5" key="1">
    <citation type="submission" date="2021-06" db="EMBL/GenBank/DDBJ databases">
        <title>Direct submission.</title>
        <authorList>
            <person name="Lee C.-S."/>
            <person name="Jin L."/>
        </authorList>
    </citation>
    <scope>NUCLEOTIDE SEQUENCE</scope>
    <source>
        <strain evidence="5">Con5</strain>
    </source>
</reference>
<evidence type="ECO:0000313" key="6">
    <source>
        <dbReference type="Proteomes" id="UP000679352"/>
    </source>
</evidence>
<dbReference type="Pfam" id="PF12833">
    <property type="entry name" value="HTH_18"/>
    <property type="match status" value="1"/>
</dbReference>
<dbReference type="PRINTS" id="PR00032">
    <property type="entry name" value="HTHARAC"/>
</dbReference>
<dbReference type="InterPro" id="IPR050204">
    <property type="entry name" value="AraC_XylS_family_regulators"/>
</dbReference>
<dbReference type="RefSeq" id="WP_215504980.1">
    <property type="nucleotide sequence ID" value="NZ_CP076361.1"/>
</dbReference>
<gene>
    <name evidence="5" type="ORF">KM031_10280</name>
</gene>
<dbReference type="InterPro" id="IPR020449">
    <property type="entry name" value="Tscrpt_reg_AraC-type_HTH"/>
</dbReference>
<organism evidence="5 6">
    <name type="scientific">Gemmobacter fulvus</name>
    <dbReference type="NCBI Taxonomy" id="2840474"/>
    <lineage>
        <taxon>Bacteria</taxon>
        <taxon>Pseudomonadati</taxon>
        <taxon>Pseudomonadota</taxon>
        <taxon>Alphaproteobacteria</taxon>
        <taxon>Rhodobacterales</taxon>
        <taxon>Paracoccaceae</taxon>
        <taxon>Gemmobacter</taxon>
    </lineage>
</organism>
<protein>
    <submittedName>
        <fullName evidence="5">AraC family transcriptional regulator</fullName>
    </submittedName>
</protein>
<keyword evidence="2" id="KW-0238">DNA-binding</keyword>
<dbReference type="PROSITE" id="PS01124">
    <property type="entry name" value="HTH_ARAC_FAMILY_2"/>
    <property type="match status" value="1"/>
</dbReference>
<dbReference type="PANTHER" id="PTHR46796">
    <property type="entry name" value="HTH-TYPE TRANSCRIPTIONAL ACTIVATOR RHAS-RELATED"/>
    <property type="match status" value="1"/>
</dbReference>
<evidence type="ECO:0000256" key="2">
    <source>
        <dbReference type="ARBA" id="ARBA00023125"/>
    </source>
</evidence>
<dbReference type="InterPro" id="IPR018060">
    <property type="entry name" value="HTH_AraC"/>
</dbReference>
<evidence type="ECO:0000313" key="5">
    <source>
        <dbReference type="EMBL" id="QWK89257.1"/>
    </source>
</evidence>
<dbReference type="PANTHER" id="PTHR46796:SF6">
    <property type="entry name" value="ARAC SUBFAMILY"/>
    <property type="match status" value="1"/>
</dbReference>
<keyword evidence="1" id="KW-0805">Transcription regulation</keyword>
<sequence length="318" mass="34453">MSHFILRTADFDQRHRVAEFESMAATVCKLVIEPGDTAYASSTSIAVLPGAVIADTVHSACKTRRTALLAAETGDNILLHVPLTGGFTIRQERGAEVTCQPGQIYLDPSEVPGLAQFTPESSHVLYVCIPRAALLAADPGFNPALRQITQTTPQWRLLIAYARSLHAEAGDLPPDQLQLCAVHLQDLLILALGAEREAAQIAQGRGARAARLKAIKADIEAHLTQAELTAGWISSRHGISDRYLRSLFAQDGTSFSDYVAGRRLMRVHRQLTDPRHAGHSISQIALDAGFGDISWFNARFRAAFGTTPSEVRAGGLCR</sequence>
<dbReference type="GO" id="GO:0003700">
    <property type="term" value="F:DNA-binding transcription factor activity"/>
    <property type="evidence" value="ECO:0007669"/>
    <property type="project" value="InterPro"/>
</dbReference>
<dbReference type="EMBL" id="CP076361">
    <property type="protein sequence ID" value="QWK89257.1"/>
    <property type="molecule type" value="Genomic_DNA"/>
</dbReference>
<evidence type="ECO:0000256" key="3">
    <source>
        <dbReference type="ARBA" id="ARBA00023163"/>
    </source>
</evidence>
<keyword evidence="6" id="KW-1185">Reference proteome</keyword>
<evidence type="ECO:0000259" key="4">
    <source>
        <dbReference type="PROSITE" id="PS01124"/>
    </source>
</evidence>
<dbReference type="SMART" id="SM00342">
    <property type="entry name" value="HTH_ARAC"/>
    <property type="match status" value="1"/>
</dbReference>
<proteinExistence type="predicted"/>
<dbReference type="SUPFAM" id="SSF46689">
    <property type="entry name" value="Homeodomain-like"/>
    <property type="match status" value="1"/>
</dbReference>
<dbReference type="Proteomes" id="UP000679352">
    <property type="component" value="Chromosome"/>
</dbReference>
<name>A0A975S058_9RHOB</name>
<dbReference type="InterPro" id="IPR009057">
    <property type="entry name" value="Homeodomain-like_sf"/>
</dbReference>
<accession>A0A975S058</accession>